<dbReference type="GO" id="GO:0016788">
    <property type="term" value="F:hydrolase activity, acting on ester bonds"/>
    <property type="evidence" value="ECO:0007669"/>
    <property type="project" value="InterPro"/>
</dbReference>
<dbReference type="RefSeq" id="WP_074644898.1">
    <property type="nucleotide sequence ID" value="NZ_FOFU01000009.1"/>
</dbReference>
<dbReference type="STRING" id="163.SAMN04487775_10212"/>
<dbReference type="Pfam" id="PF01026">
    <property type="entry name" value="TatD_DNase"/>
    <property type="match status" value="1"/>
</dbReference>
<dbReference type="InterPro" id="IPR001130">
    <property type="entry name" value="TatD-like"/>
</dbReference>
<dbReference type="PANTHER" id="PTHR46124:SF2">
    <property type="entry name" value="D-AMINOACYL-TRNA DEACYLASE"/>
    <property type="match status" value="1"/>
</dbReference>
<dbReference type="AlphaFoldDB" id="A0A1H9IEP9"/>
<accession>A0A1H9IEP9</accession>
<proteinExistence type="predicted"/>
<gene>
    <name evidence="1" type="ORF">SAMN04487977_109104</name>
</gene>
<reference evidence="1 2" key="1">
    <citation type="submission" date="2016-10" db="EMBL/GenBank/DDBJ databases">
        <authorList>
            <person name="de Groot N.N."/>
        </authorList>
    </citation>
    <scope>NUCLEOTIDE SEQUENCE [LARGE SCALE GENOMIC DNA]</scope>
    <source>
        <strain evidence="1 2">B25</strain>
    </source>
</reference>
<dbReference type="SUPFAM" id="SSF51556">
    <property type="entry name" value="Metallo-dependent hydrolases"/>
    <property type="match status" value="1"/>
</dbReference>
<dbReference type="EMBL" id="FOFU01000009">
    <property type="protein sequence ID" value="SEQ73024.1"/>
    <property type="molecule type" value="Genomic_DNA"/>
</dbReference>
<dbReference type="Gene3D" id="3.20.20.140">
    <property type="entry name" value="Metal-dependent hydrolases"/>
    <property type="match status" value="1"/>
</dbReference>
<evidence type="ECO:0000313" key="2">
    <source>
        <dbReference type="Proteomes" id="UP000182360"/>
    </source>
</evidence>
<evidence type="ECO:0000313" key="1">
    <source>
        <dbReference type="EMBL" id="SEQ73024.1"/>
    </source>
</evidence>
<dbReference type="InterPro" id="IPR032466">
    <property type="entry name" value="Metal_Hydrolase"/>
</dbReference>
<dbReference type="OrthoDB" id="356365at2"/>
<keyword evidence="2" id="KW-1185">Reference proteome</keyword>
<dbReference type="PANTHER" id="PTHR46124">
    <property type="entry name" value="D-AMINOACYL-TRNA DEACYLASE"/>
    <property type="match status" value="1"/>
</dbReference>
<sequence>MLEKFSKKSKNFLFDAHFHYSVCKRYGIDIPDFGEKYEWSGISCAHFIQAYEVQSKAPDCVIQSYGMHPQNAANENIQESADFLEGLLQRGELAFIGEAGFDFFTDEFKNAADLQEEIWNIQLELALKYDKPLVVHCRKANHKLFEYSKQLKKLPEVLFHSFMGPPVEAESLLRHGINAYFSFGKQVMNGNKKVIACVKELPHERVLPETDAPFQTLKGEDYTKLSDIKKITEEIEKIKSGQS</sequence>
<protein>
    <submittedName>
        <fullName evidence="1">TatD DNase family protein</fullName>
    </submittedName>
</protein>
<organism evidence="1 2">
    <name type="scientific">Treponema bryantii</name>
    <dbReference type="NCBI Taxonomy" id="163"/>
    <lineage>
        <taxon>Bacteria</taxon>
        <taxon>Pseudomonadati</taxon>
        <taxon>Spirochaetota</taxon>
        <taxon>Spirochaetia</taxon>
        <taxon>Spirochaetales</taxon>
        <taxon>Treponemataceae</taxon>
        <taxon>Treponema</taxon>
    </lineage>
</organism>
<dbReference type="GO" id="GO:0005829">
    <property type="term" value="C:cytosol"/>
    <property type="evidence" value="ECO:0007669"/>
    <property type="project" value="TreeGrafter"/>
</dbReference>
<name>A0A1H9IEP9_9SPIR</name>
<dbReference type="Proteomes" id="UP000182360">
    <property type="component" value="Unassembled WGS sequence"/>
</dbReference>